<keyword evidence="1" id="KW-1133">Transmembrane helix</keyword>
<feature type="transmembrane region" description="Helical" evidence="1">
    <location>
        <begin position="65"/>
        <end position="82"/>
    </location>
</feature>
<keyword evidence="3" id="KW-1185">Reference proteome</keyword>
<evidence type="ECO:0000256" key="1">
    <source>
        <dbReference type="SAM" id="Phobius"/>
    </source>
</evidence>
<dbReference type="Proteomes" id="UP000318017">
    <property type="component" value="Chromosome"/>
</dbReference>
<name>A0A518GCR4_9BACT</name>
<evidence type="ECO:0008006" key="4">
    <source>
        <dbReference type="Google" id="ProtNLM"/>
    </source>
</evidence>
<accession>A0A518GCR4</accession>
<evidence type="ECO:0000313" key="3">
    <source>
        <dbReference type="Proteomes" id="UP000318017"/>
    </source>
</evidence>
<evidence type="ECO:0000313" key="2">
    <source>
        <dbReference type="EMBL" id="QDV26350.1"/>
    </source>
</evidence>
<reference evidence="2 3" key="1">
    <citation type="submission" date="2019-02" db="EMBL/GenBank/DDBJ databases">
        <title>Deep-cultivation of Planctomycetes and their phenomic and genomic characterization uncovers novel biology.</title>
        <authorList>
            <person name="Wiegand S."/>
            <person name="Jogler M."/>
            <person name="Boedeker C."/>
            <person name="Pinto D."/>
            <person name="Vollmers J."/>
            <person name="Rivas-Marin E."/>
            <person name="Kohn T."/>
            <person name="Peeters S.H."/>
            <person name="Heuer A."/>
            <person name="Rast P."/>
            <person name="Oberbeckmann S."/>
            <person name="Bunk B."/>
            <person name="Jeske O."/>
            <person name="Meyerdierks A."/>
            <person name="Storesund J.E."/>
            <person name="Kallscheuer N."/>
            <person name="Luecker S."/>
            <person name="Lage O.M."/>
            <person name="Pohl T."/>
            <person name="Merkel B.J."/>
            <person name="Hornburger P."/>
            <person name="Mueller R.-W."/>
            <person name="Bruemmer F."/>
            <person name="Labrenz M."/>
            <person name="Spormann A.M."/>
            <person name="Op den Camp H."/>
            <person name="Overmann J."/>
            <person name="Amann R."/>
            <person name="Jetten M.S.M."/>
            <person name="Mascher T."/>
            <person name="Medema M.H."/>
            <person name="Devos D.P."/>
            <person name="Kaster A.-K."/>
            <person name="Ovreas L."/>
            <person name="Rohde M."/>
            <person name="Galperin M.Y."/>
            <person name="Jogler C."/>
        </authorList>
    </citation>
    <scope>NUCLEOTIDE SEQUENCE [LARGE SCALE GENOMIC DNA]</scope>
    <source>
        <strain evidence="2 3">Q31a</strain>
    </source>
</reference>
<dbReference type="EMBL" id="CP036298">
    <property type="protein sequence ID" value="QDV26350.1"/>
    <property type="molecule type" value="Genomic_DNA"/>
</dbReference>
<sequence length="111" mass="11962">MEFDKTEAIFYGIIGAAGSIGGLIRLWRDNERLDIRGSLGRILSSGILAFGAIGCWIGRAPSDTITGPVFYVAVATLIGYMGKELQDKILAKLVTYALKRAGLIDEAKEPD</sequence>
<protein>
    <recommendedName>
        <fullName evidence="4">Holin</fullName>
    </recommendedName>
</protein>
<dbReference type="AlphaFoldDB" id="A0A518GCR4"/>
<feature type="transmembrane region" description="Helical" evidence="1">
    <location>
        <begin position="6"/>
        <end position="27"/>
    </location>
</feature>
<keyword evidence="1" id="KW-0812">Transmembrane</keyword>
<dbReference type="KEGG" id="ahel:Q31a_47230"/>
<gene>
    <name evidence="2" type="ORF">Q31a_47230</name>
</gene>
<proteinExistence type="predicted"/>
<feature type="transmembrane region" description="Helical" evidence="1">
    <location>
        <begin position="39"/>
        <end position="59"/>
    </location>
</feature>
<dbReference type="RefSeq" id="WP_145082432.1">
    <property type="nucleotide sequence ID" value="NZ_CP036298.1"/>
</dbReference>
<organism evidence="2 3">
    <name type="scientific">Aureliella helgolandensis</name>
    <dbReference type="NCBI Taxonomy" id="2527968"/>
    <lineage>
        <taxon>Bacteria</taxon>
        <taxon>Pseudomonadati</taxon>
        <taxon>Planctomycetota</taxon>
        <taxon>Planctomycetia</taxon>
        <taxon>Pirellulales</taxon>
        <taxon>Pirellulaceae</taxon>
        <taxon>Aureliella</taxon>
    </lineage>
</organism>
<keyword evidence="1" id="KW-0472">Membrane</keyword>